<feature type="region of interest" description="Disordered" evidence="1">
    <location>
        <begin position="115"/>
        <end position="156"/>
    </location>
</feature>
<feature type="compositionally biased region" description="Low complexity" evidence="1">
    <location>
        <begin position="119"/>
        <end position="145"/>
    </location>
</feature>
<reference evidence="3" key="1">
    <citation type="journal article" date="2005" name="Nature">
        <title>The map-based sequence of the rice genome.</title>
        <authorList>
            <consortium name="International rice genome sequencing project (IRGSP)"/>
            <person name="Matsumoto T."/>
            <person name="Wu J."/>
            <person name="Kanamori H."/>
            <person name="Katayose Y."/>
            <person name="Fujisawa M."/>
            <person name="Namiki N."/>
            <person name="Mizuno H."/>
            <person name="Yamamoto K."/>
            <person name="Antonio B.A."/>
            <person name="Baba T."/>
            <person name="Sakata K."/>
            <person name="Nagamura Y."/>
            <person name="Aoki H."/>
            <person name="Arikawa K."/>
            <person name="Arita K."/>
            <person name="Bito T."/>
            <person name="Chiden Y."/>
            <person name="Fujitsuka N."/>
            <person name="Fukunaka R."/>
            <person name="Hamada M."/>
            <person name="Harada C."/>
            <person name="Hayashi A."/>
            <person name="Hijishita S."/>
            <person name="Honda M."/>
            <person name="Hosokawa S."/>
            <person name="Ichikawa Y."/>
            <person name="Idonuma A."/>
            <person name="Iijima M."/>
            <person name="Ikeda M."/>
            <person name="Ikeno M."/>
            <person name="Ito K."/>
            <person name="Ito S."/>
            <person name="Ito T."/>
            <person name="Ito Y."/>
            <person name="Ito Y."/>
            <person name="Iwabuchi A."/>
            <person name="Kamiya K."/>
            <person name="Karasawa W."/>
            <person name="Kurita K."/>
            <person name="Katagiri S."/>
            <person name="Kikuta A."/>
            <person name="Kobayashi H."/>
            <person name="Kobayashi N."/>
            <person name="Machita K."/>
            <person name="Maehara T."/>
            <person name="Masukawa M."/>
            <person name="Mizubayashi T."/>
            <person name="Mukai Y."/>
            <person name="Nagasaki H."/>
            <person name="Nagata Y."/>
            <person name="Naito S."/>
            <person name="Nakashima M."/>
            <person name="Nakama Y."/>
            <person name="Nakamichi Y."/>
            <person name="Nakamura M."/>
            <person name="Meguro A."/>
            <person name="Negishi M."/>
            <person name="Ohta I."/>
            <person name="Ohta T."/>
            <person name="Okamoto M."/>
            <person name="Ono N."/>
            <person name="Saji S."/>
            <person name="Sakaguchi M."/>
            <person name="Sakai K."/>
            <person name="Shibata M."/>
            <person name="Shimokawa T."/>
            <person name="Song J."/>
            <person name="Takazaki Y."/>
            <person name="Terasawa K."/>
            <person name="Tsugane M."/>
            <person name="Tsuji K."/>
            <person name="Ueda S."/>
            <person name="Waki K."/>
            <person name="Yamagata H."/>
            <person name="Yamamoto M."/>
            <person name="Yamamoto S."/>
            <person name="Yamane H."/>
            <person name="Yoshiki S."/>
            <person name="Yoshihara R."/>
            <person name="Yukawa K."/>
            <person name="Zhong H."/>
            <person name="Yano M."/>
            <person name="Yuan Q."/>
            <person name="Ouyang S."/>
            <person name="Liu J."/>
            <person name="Jones K.M."/>
            <person name="Gansberger K."/>
            <person name="Moffat K."/>
            <person name="Hill J."/>
            <person name="Bera J."/>
            <person name="Fadrosh D."/>
            <person name="Jin S."/>
            <person name="Johri S."/>
            <person name="Kim M."/>
            <person name="Overton L."/>
            <person name="Reardon M."/>
            <person name="Tsitrin T."/>
            <person name="Vuong H."/>
            <person name="Weaver B."/>
            <person name="Ciecko A."/>
            <person name="Tallon L."/>
            <person name="Jackson J."/>
            <person name="Pai G."/>
            <person name="Aken S.V."/>
            <person name="Utterback T."/>
            <person name="Reidmuller S."/>
            <person name="Feldblyum T."/>
            <person name="Hsiao J."/>
            <person name="Zismann V."/>
            <person name="Iobst S."/>
            <person name="de Vazeille A.R."/>
            <person name="Buell C.R."/>
            <person name="Ying K."/>
            <person name="Li Y."/>
            <person name="Lu T."/>
            <person name="Huang Y."/>
            <person name="Zhao Q."/>
            <person name="Feng Q."/>
            <person name="Zhang L."/>
            <person name="Zhu J."/>
            <person name="Weng Q."/>
            <person name="Mu J."/>
            <person name="Lu Y."/>
            <person name="Fan D."/>
            <person name="Liu Y."/>
            <person name="Guan J."/>
            <person name="Zhang Y."/>
            <person name="Yu S."/>
            <person name="Liu X."/>
            <person name="Zhang Y."/>
            <person name="Hong G."/>
            <person name="Han B."/>
            <person name="Choisne N."/>
            <person name="Demange N."/>
            <person name="Orjeda G."/>
            <person name="Samain S."/>
            <person name="Cattolico L."/>
            <person name="Pelletier E."/>
            <person name="Couloux A."/>
            <person name="Segurens B."/>
            <person name="Wincker P."/>
            <person name="D'Hont A."/>
            <person name="Scarpelli C."/>
            <person name="Weissenbach J."/>
            <person name="Salanoubat M."/>
            <person name="Quetier F."/>
            <person name="Yu Y."/>
            <person name="Kim H.R."/>
            <person name="Rambo T."/>
            <person name="Currie J."/>
            <person name="Collura K."/>
            <person name="Luo M."/>
            <person name="Yang T."/>
            <person name="Ammiraju J.S.S."/>
            <person name="Engler F."/>
            <person name="Soderlund C."/>
            <person name="Wing R.A."/>
            <person name="Palmer L.E."/>
            <person name="de la Bastide M."/>
            <person name="Spiegel L."/>
            <person name="Nascimento L."/>
            <person name="Zutavern T."/>
            <person name="O'Shaughnessy A."/>
            <person name="Dike S."/>
            <person name="Dedhia N."/>
            <person name="Preston R."/>
            <person name="Balija V."/>
            <person name="McCombie W.R."/>
            <person name="Chow T."/>
            <person name="Chen H."/>
            <person name="Chung M."/>
            <person name="Chen C."/>
            <person name="Shaw J."/>
            <person name="Wu H."/>
            <person name="Hsiao K."/>
            <person name="Chao Y."/>
            <person name="Chu M."/>
            <person name="Cheng C."/>
            <person name="Hour A."/>
            <person name="Lee P."/>
            <person name="Lin S."/>
            <person name="Lin Y."/>
            <person name="Liou J."/>
            <person name="Liu S."/>
            <person name="Hsing Y."/>
            <person name="Raghuvanshi S."/>
            <person name="Mohanty A."/>
            <person name="Bharti A.K."/>
            <person name="Gaur A."/>
            <person name="Gupta V."/>
            <person name="Kumar D."/>
            <person name="Ravi V."/>
            <person name="Vij S."/>
            <person name="Kapur A."/>
            <person name="Khurana P."/>
            <person name="Khurana P."/>
            <person name="Khurana J.P."/>
            <person name="Tyagi A.K."/>
            <person name="Gaikwad K."/>
            <person name="Singh A."/>
            <person name="Dalal V."/>
            <person name="Srivastava S."/>
            <person name="Dixit A."/>
            <person name="Pal A.K."/>
            <person name="Ghazi I.A."/>
            <person name="Yadav M."/>
            <person name="Pandit A."/>
            <person name="Bhargava A."/>
            <person name="Sureshbabu K."/>
            <person name="Batra K."/>
            <person name="Sharma T.R."/>
            <person name="Mohapatra T."/>
            <person name="Singh N.K."/>
            <person name="Messing J."/>
            <person name="Nelson A.B."/>
            <person name="Fuks G."/>
            <person name="Kavchok S."/>
            <person name="Keizer G."/>
            <person name="Linton E."/>
            <person name="Llaca V."/>
            <person name="Song R."/>
            <person name="Tanyolac B."/>
            <person name="Young S."/>
            <person name="Ho-Il K."/>
            <person name="Hahn J.H."/>
            <person name="Sangsakoo G."/>
            <person name="Vanavichit A."/>
            <person name="de Mattos Luiz.A.T."/>
            <person name="Zimmer P.D."/>
            <person name="Malone G."/>
            <person name="Dellagostin O."/>
            <person name="de Oliveira A.C."/>
            <person name="Bevan M."/>
            <person name="Bancroft I."/>
            <person name="Minx P."/>
            <person name="Cordum H."/>
            <person name="Wilson R."/>
            <person name="Cheng Z."/>
            <person name="Jin W."/>
            <person name="Jiang J."/>
            <person name="Leong S.A."/>
            <person name="Iwama H."/>
            <person name="Gojobori T."/>
            <person name="Itoh T."/>
            <person name="Niimura Y."/>
            <person name="Fujii Y."/>
            <person name="Habara T."/>
            <person name="Sakai H."/>
            <person name="Sato Y."/>
            <person name="Wilson G."/>
            <person name="Kumar K."/>
            <person name="McCouch S."/>
            <person name="Juretic N."/>
            <person name="Hoen D."/>
            <person name="Wright S."/>
            <person name="Bruskiewich R."/>
            <person name="Bureau T."/>
            <person name="Miyao A."/>
            <person name="Hirochika H."/>
            <person name="Nishikawa T."/>
            <person name="Kadowaki K."/>
            <person name="Sugiura M."/>
            <person name="Burr B."/>
            <person name="Sasaki T."/>
        </authorList>
    </citation>
    <scope>NUCLEOTIDE SEQUENCE [LARGE SCALE GENOMIC DNA]</scope>
    <source>
        <strain evidence="3">cv. Nipponbare</strain>
    </source>
</reference>
<reference evidence="2 3" key="2">
    <citation type="journal article" date="2013" name="Plant Cell Physiol.">
        <title>Rice Annotation Project Database (RAP-DB): an integrative and interactive database for rice genomics.</title>
        <authorList>
            <person name="Sakai H."/>
            <person name="Lee S.S."/>
            <person name="Tanaka T."/>
            <person name="Numa H."/>
            <person name="Kim J."/>
            <person name="Kawahara Y."/>
            <person name="Wakimoto H."/>
            <person name="Yang C.C."/>
            <person name="Iwamoto M."/>
            <person name="Abe T."/>
            <person name="Yamada Y."/>
            <person name="Muto A."/>
            <person name="Inokuchi H."/>
            <person name="Ikemura T."/>
            <person name="Matsumoto T."/>
            <person name="Sasaki T."/>
            <person name="Itoh T."/>
        </authorList>
    </citation>
    <scope>NUCLEOTIDE SEQUENCE [LARGE SCALE GENOMIC DNA]</scope>
    <source>
        <strain evidence="3">cv. Nipponbare</strain>
    </source>
</reference>
<organism evidence="2 3">
    <name type="scientific">Oryza sativa subsp. japonica</name>
    <name type="common">Rice</name>
    <dbReference type="NCBI Taxonomy" id="39947"/>
    <lineage>
        <taxon>Eukaryota</taxon>
        <taxon>Viridiplantae</taxon>
        <taxon>Streptophyta</taxon>
        <taxon>Embryophyta</taxon>
        <taxon>Tracheophyta</taxon>
        <taxon>Spermatophyta</taxon>
        <taxon>Magnoliopsida</taxon>
        <taxon>Liliopsida</taxon>
        <taxon>Poales</taxon>
        <taxon>Poaceae</taxon>
        <taxon>BOP clade</taxon>
        <taxon>Oryzoideae</taxon>
        <taxon>Oryzeae</taxon>
        <taxon>Oryzinae</taxon>
        <taxon>Oryza</taxon>
        <taxon>Oryza sativa</taxon>
    </lineage>
</organism>
<sequence>MAGWPLGSPARFHENSAVSTGGIAGASRNAPRHRGMPLSSRTPSLTSSGILILVTNIAADEGQKPATRRPSFFATGNAHAMFTSATIHVTSLPPPPAADALALILPTSFSSSLGMANKSDSVSRPRSLRSSPWPSPSDMDTMSTPPSSPPWLASSKAPRMRPWLTSVLTKVTLTPCSTRQWASSIRGMTWPWAGKGKANT</sequence>
<proteinExistence type="predicted"/>
<evidence type="ECO:0000256" key="1">
    <source>
        <dbReference type="SAM" id="MobiDB-lite"/>
    </source>
</evidence>
<feature type="region of interest" description="Disordered" evidence="1">
    <location>
        <begin position="1"/>
        <end position="43"/>
    </location>
</feature>
<accession>A0A0P0W3S7</accession>
<dbReference type="AlphaFoldDB" id="A0A0P0W3S7"/>
<gene>
    <name evidence="2" type="ordered locus">Os03g0757132</name>
    <name evidence="2" type="ORF">OSNPB_030757132</name>
</gene>
<keyword evidence="3" id="KW-1185">Reference proteome</keyword>
<dbReference type="EMBL" id="AP014959">
    <property type="protein sequence ID" value="BAS86463.1"/>
    <property type="molecule type" value="Genomic_DNA"/>
</dbReference>
<name>A0A0P0W3S7_ORYSJ</name>
<evidence type="ECO:0000313" key="2">
    <source>
        <dbReference type="EMBL" id="BAS86463.1"/>
    </source>
</evidence>
<dbReference type="Proteomes" id="UP000059680">
    <property type="component" value="Chromosome 3"/>
</dbReference>
<evidence type="ECO:0000313" key="3">
    <source>
        <dbReference type="Proteomes" id="UP000059680"/>
    </source>
</evidence>
<protein>
    <submittedName>
        <fullName evidence="2">Os03g0757132 protein</fullName>
    </submittedName>
</protein>
<dbReference type="InParanoid" id="A0A0P0W3S7"/>
<dbReference type="PaxDb" id="39947-A0A0P0W3S7"/>
<reference evidence="2 3" key="3">
    <citation type="journal article" date="2013" name="Rice">
        <title>Improvement of the Oryza sativa Nipponbare reference genome using next generation sequence and optical map data.</title>
        <authorList>
            <person name="Kawahara Y."/>
            <person name="de la Bastide M."/>
            <person name="Hamilton J.P."/>
            <person name="Kanamori H."/>
            <person name="McCombie W.R."/>
            <person name="Ouyang S."/>
            <person name="Schwartz D.C."/>
            <person name="Tanaka T."/>
            <person name="Wu J."/>
            <person name="Zhou S."/>
            <person name="Childs K.L."/>
            <person name="Davidson R.M."/>
            <person name="Lin H."/>
            <person name="Quesada-Ocampo L."/>
            <person name="Vaillancourt B."/>
            <person name="Sakai H."/>
            <person name="Lee S.S."/>
            <person name="Kim J."/>
            <person name="Numa H."/>
            <person name="Itoh T."/>
            <person name="Buell C.R."/>
            <person name="Matsumoto T."/>
        </authorList>
    </citation>
    <scope>NUCLEOTIDE SEQUENCE [LARGE SCALE GENOMIC DNA]</scope>
    <source>
        <strain evidence="3">cv. Nipponbare</strain>
    </source>
</reference>